<reference evidence="4 5" key="1">
    <citation type="submission" date="2023-06" db="EMBL/GenBank/DDBJ databases">
        <title>Draft genome sequence of Novosphingobium sp. strain IK01.</title>
        <authorList>
            <person name="Hatamoto M."/>
            <person name="Ikarashi T."/>
            <person name="Yamaguchi T."/>
        </authorList>
    </citation>
    <scope>NUCLEOTIDE SEQUENCE [LARGE SCALE GENOMIC DNA]</scope>
    <source>
        <strain evidence="4 5">IK01</strain>
    </source>
</reference>
<keyword evidence="4" id="KW-0121">Carboxypeptidase</keyword>
<dbReference type="PANTHER" id="PTHR30023">
    <property type="entry name" value="D-ALANYL-D-ALANINE CARBOXYPEPTIDASE"/>
    <property type="match status" value="1"/>
</dbReference>
<dbReference type="SUPFAM" id="SSF56601">
    <property type="entry name" value="beta-lactamase/transpeptidase-like"/>
    <property type="match status" value="1"/>
</dbReference>
<evidence type="ECO:0000313" key="5">
    <source>
        <dbReference type="Proteomes" id="UP001187221"/>
    </source>
</evidence>
<dbReference type="InterPro" id="IPR012338">
    <property type="entry name" value="Beta-lactam/transpept-like"/>
</dbReference>
<keyword evidence="2" id="KW-0378">Hydrolase</keyword>
<keyword evidence="4" id="KW-0645">Protease</keyword>
<sequence length="477" mass="48074">MIVRHLLAPLGCVAMLLAGPALAPVQARTPAARTDPVAVALAALPQGARMGLLVVDDKGAVLAQASADQRMVPASTTKLFTTAAALALLPDPTAPDATGGADVVLEGPARAPDVVLRGHGDARLSSASDCTQDCLSTLADALASRLGRGARVARVIGDDSAMADERWPSGMSWDNMATGSGTAISALTLDDNLAILPIASGAPGSPAVLAAPPGVTISGTVVSQTGGGAPFTRQMAVGSDTWQVAGTIPAGQALTVPLALADPAAHAAAVLRAMLVARGIRVSGPALARHRSAPPQPPSSTPLARLVPPPLAEDVALTLRQSQNLHAELLLRRLGASGTVADGLAARQAALAPAQLPPGSTSLYDGSGMSTYNRTSPRALVALLRWGLAQPWGPLWQAGWPIAGQNGTLKGRLRGTALEGQLRAKTGTLMGTQALAGTFPAASGRVLTFAVLVNDLPEGKSATPAIDSLLLALAAAF</sequence>
<protein>
    <submittedName>
        <fullName evidence="4">D-alanyl-D-alanine carboxypeptidase/D-alanyl-D-alanine-endopeptidase</fullName>
    </submittedName>
</protein>
<gene>
    <name evidence="4" type="primary">dacB</name>
    <name evidence="4" type="ORF">NUTIK01_22910</name>
</gene>
<proteinExistence type="inferred from homology"/>
<comment type="similarity">
    <text evidence="1">Belongs to the peptidase S13 family.</text>
</comment>
<dbReference type="EMBL" id="BTFW01000001">
    <property type="protein sequence ID" value="GMM61514.1"/>
    <property type="molecule type" value="Genomic_DNA"/>
</dbReference>
<dbReference type="Proteomes" id="UP001187221">
    <property type="component" value="Unassembled WGS sequence"/>
</dbReference>
<organism evidence="4 5">
    <name type="scientific">Novosphingobium pituita</name>
    <dbReference type="NCBI Taxonomy" id="3056842"/>
    <lineage>
        <taxon>Bacteria</taxon>
        <taxon>Pseudomonadati</taxon>
        <taxon>Pseudomonadota</taxon>
        <taxon>Alphaproteobacteria</taxon>
        <taxon>Sphingomonadales</taxon>
        <taxon>Sphingomonadaceae</taxon>
        <taxon>Novosphingobium</taxon>
    </lineage>
</organism>
<evidence type="ECO:0000256" key="3">
    <source>
        <dbReference type="SAM" id="SignalP"/>
    </source>
</evidence>
<keyword evidence="3" id="KW-0732">Signal</keyword>
<evidence type="ECO:0000256" key="1">
    <source>
        <dbReference type="ARBA" id="ARBA00006096"/>
    </source>
</evidence>
<evidence type="ECO:0000256" key="2">
    <source>
        <dbReference type="ARBA" id="ARBA00022801"/>
    </source>
</evidence>
<dbReference type="Pfam" id="PF02113">
    <property type="entry name" value="Peptidase_S13"/>
    <property type="match status" value="1"/>
</dbReference>
<accession>A0ABQ6PAR1</accession>
<dbReference type="InterPro" id="IPR000667">
    <property type="entry name" value="Peptidase_S13"/>
</dbReference>
<dbReference type="GO" id="GO:0004180">
    <property type="term" value="F:carboxypeptidase activity"/>
    <property type="evidence" value="ECO:0007669"/>
    <property type="project" value="UniProtKB-KW"/>
</dbReference>
<dbReference type="PANTHER" id="PTHR30023:SF0">
    <property type="entry name" value="PENICILLIN-SENSITIVE CARBOXYPEPTIDASE A"/>
    <property type="match status" value="1"/>
</dbReference>
<feature type="signal peptide" evidence="3">
    <location>
        <begin position="1"/>
        <end position="23"/>
    </location>
</feature>
<dbReference type="NCBIfam" id="TIGR00666">
    <property type="entry name" value="PBP4"/>
    <property type="match status" value="1"/>
</dbReference>
<name>A0ABQ6PAR1_9SPHN</name>
<dbReference type="PRINTS" id="PR00922">
    <property type="entry name" value="DADACBPTASE3"/>
</dbReference>
<keyword evidence="5" id="KW-1185">Reference proteome</keyword>
<comment type="caution">
    <text evidence="4">The sequence shown here is derived from an EMBL/GenBank/DDBJ whole genome shotgun (WGS) entry which is preliminary data.</text>
</comment>
<evidence type="ECO:0000313" key="4">
    <source>
        <dbReference type="EMBL" id="GMM61514.1"/>
    </source>
</evidence>
<dbReference type="RefSeq" id="WP_317975192.1">
    <property type="nucleotide sequence ID" value="NZ_BTFW01000001.1"/>
</dbReference>
<feature type="chain" id="PRO_5045638554" evidence="3">
    <location>
        <begin position="24"/>
        <end position="477"/>
    </location>
</feature>
<dbReference type="Gene3D" id="3.40.710.10">
    <property type="entry name" value="DD-peptidase/beta-lactamase superfamily"/>
    <property type="match status" value="2"/>
</dbReference>